<comment type="caution">
    <text evidence="1">The sequence shown here is derived from an EMBL/GenBank/DDBJ whole genome shotgun (WGS) entry which is preliminary data.</text>
</comment>
<evidence type="ECO:0000313" key="2">
    <source>
        <dbReference type="Proteomes" id="UP000672657"/>
    </source>
</evidence>
<evidence type="ECO:0008006" key="3">
    <source>
        <dbReference type="Google" id="ProtNLM"/>
    </source>
</evidence>
<gene>
    <name evidence="1" type="ORF">LMG26411_01479</name>
</gene>
<reference evidence="1 2" key="1">
    <citation type="submission" date="2021-03" db="EMBL/GenBank/DDBJ databases">
        <authorList>
            <person name="Peeters C."/>
        </authorList>
    </citation>
    <scope>NUCLEOTIDE SEQUENCE [LARGE SCALE GENOMIC DNA]</scope>
    <source>
        <strain evidence="1 2">LMG 26411</strain>
    </source>
</reference>
<keyword evidence="2" id="KW-1185">Reference proteome</keyword>
<dbReference type="EMBL" id="CAJPVI010000006">
    <property type="protein sequence ID" value="CAG2137871.1"/>
    <property type="molecule type" value="Genomic_DNA"/>
</dbReference>
<sequence>MKRILLAVFAVVLLLLQGGCTYYGVPAPGAPASFDRSFDAAAGAMRDEGVAVSVQDYASGSIAGNYGNTVVRASVQRQADGSVRVQFDASDSRDPNLLGRISNRYDRRMGR</sequence>
<organism evidence="1 2">
    <name type="scientific">Cupriavidus numazuensis</name>
    <dbReference type="NCBI Taxonomy" id="221992"/>
    <lineage>
        <taxon>Bacteria</taxon>
        <taxon>Pseudomonadati</taxon>
        <taxon>Pseudomonadota</taxon>
        <taxon>Betaproteobacteria</taxon>
        <taxon>Burkholderiales</taxon>
        <taxon>Burkholderiaceae</taxon>
        <taxon>Cupriavidus</taxon>
    </lineage>
</organism>
<dbReference type="Proteomes" id="UP000672657">
    <property type="component" value="Unassembled WGS sequence"/>
</dbReference>
<protein>
    <recommendedName>
        <fullName evidence="3">Lipoprotein</fullName>
    </recommendedName>
</protein>
<dbReference type="RefSeq" id="WP_211952629.1">
    <property type="nucleotide sequence ID" value="NZ_CAJPVI010000006.1"/>
</dbReference>
<name>A0ABN7PWG3_9BURK</name>
<accession>A0ABN7PWG3</accession>
<evidence type="ECO:0000313" key="1">
    <source>
        <dbReference type="EMBL" id="CAG2137871.1"/>
    </source>
</evidence>
<proteinExistence type="predicted"/>